<dbReference type="KEGG" id="llp:GH975_02870"/>
<feature type="coiled-coil region" evidence="1">
    <location>
        <begin position="123"/>
        <end position="150"/>
    </location>
</feature>
<feature type="region of interest" description="Disordered" evidence="2">
    <location>
        <begin position="1"/>
        <end position="24"/>
    </location>
</feature>
<reference evidence="4 5" key="1">
    <citation type="submission" date="2019-11" db="EMBL/GenBank/DDBJ databases">
        <authorList>
            <person name="Khan S.A."/>
            <person name="Jeon C.O."/>
            <person name="Chun B.H."/>
        </authorList>
    </citation>
    <scope>NUCLEOTIDE SEQUENCE [LARGE SCALE GENOMIC DNA]</scope>
    <source>
        <strain evidence="4 5">IMCC 1097</strain>
    </source>
</reference>
<proteinExistence type="predicted"/>
<dbReference type="SUPFAM" id="SSF90257">
    <property type="entry name" value="Myosin rod fragments"/>
    <property type="match status" value="1"/>
</dbReference>
<dbReference type="AlphaFoldDB" id="A0A5Q2QEX7"/>
<organism evidence="4 5">
    <name type="scientific">Litorivicinus lipolyticus</name>
    <dbReference type="NCBI Taxonomy" id="418701"/>
    <lineage>
        <taxon>Bacteria</taxon>
        <taxon>Pseudomonadati</taxon>
        <taxon>Pseudomonadota</taxon>
        <taxon>Gammaproteobacteria</taxon>
        <taxon>Oceanospirillales</taxon>
        <taxon>Litorivicinaceae</taxon>
        <taxon>Litorivicinus</taxon>
    </lineage>
</organism>
<dbReference type="RefSeq" id="WP_153713069.1">
    <property type="nucleotide sequence ID" value="NZ_CP045871.1"/>
</dbReference>
<evidence type="ECO:0000313" key="5">
    <source>
        <dbReference type="Proteomes" id="UP000388235"/>
    </source>
</evidence>
<keyword evidence="3" id="KW-0472">Membrane</keyword>
<gene>
    <name evidence="4" type="ORF">GH975_02870</name>
</gene>
<evidence type="ECO:0000313" key="4">
    <source>
        <dbReference type="EMBL" id="QGG79565.1"/>
    </source>
</evidence>
<dbReference type="Proteomes" id="UP000388235">
    <property type="component" value="Chromosome"/>
</dbReference>
<evidence type="ECO:0000256" key="2">
    <source>
        <dbReference type="SAM" id="MobiDB-lite"/>
    </source>
</evidence>
<feature type="transmembrane region" description="Helical" evidence="3">
    <location>
        <begin position="36"/>
        <end position="56"/>
    </location>
</feature>
<keyword evidence="3" id="KW-1133">Transmembrane helix</keyword>
<dbReference type="Gene3D" id="1.10.287.1490">
    <property type="match status" value="1"/>
</dbReference>
<name>A0A5Q2QEX7_9GAMM</name>
<protein>
    <recommendedName>
        <fullName evidence="6">Chromosome partition protein Smc</fullName>
    </recommendedName>
</protein>
<keyword evidence="1" id="KW-0175">Coiled coil</keyword>
<sequence>MRQEPQLTDFDALDEPRAPRAPGPSVVINRSSAGPFLWLLVLLNLGGLAALGYFSLNFQGQALEQGSAAETTDARLATALDDAQADLIQLARALKNQGIVDDELANRLDLVTGQGVSANAAEVKRLQSTLREQETQLNAVTSRLDALLTDLGQNKDQSQTLNTQVSQLTGSLRAVETQLGGLDARLGGQDELIESIAARFGPLTASVTAQTEDLSALQTAIVRLEGSSSSTLDEVESQQTQLARLDGRVSELAVLAAQKPALQPDPRQDIALLQDQITVQRRELTEISERLRSIDQFRIQTGRLTQRLEAGLREIQAQ</sequence>
<evidence type="ECO:0008006" key="6">
    <source>
        <dbReference type="Google" id="ProtNLM"/>
    </source>
</evidence>
<keyword evidence="3" id="KW-0812">Transmembrane</keyword>
<keyword evidence="5" id="KW-1185">Reference proteome</keyword>
<evidence type="ECO:0000256" key="3">
    <source>
        <dbReference type="SAM" id="Phobius"/>
    </source>
</evidence>
<dbReference type="EMBL" id="CP045871">
    <property type="protein sequence ID" value="QGG79565.1"/>
    <property type="molecule type" value="Genomic_DNA"/>
</dbReference>
<evidence type="ECO:0000256" key="1">
    <source>
        <dbReference type="SAM" id="Coils"/>
    </source>
</evidence>
<accession>A0A5Q2QEX7</accession>